<dbReference type="RefSeq" id="WP_184745171.1">
    <property type="nucleotide sequence ID" value="NZ_JACHGJ010000002.1"/>
</dbReference>
<dbReference type="Proteomes" id="UP000587760">
    <property type="component" value="Unassembled WGS sequence"/>
</dbReference>
<dbReference type="GO" id="GO:0003824">
    <property type="term" value="F:catalytic activity"/>
    <property type="evidence" value="ECO:0007669"/>
    <property type="project" value="UniProtKB-ARBA"/>
</dbReference>
<dbReference type="InterPro" id="IPR001753">
    <property type="entry name" value="Enoyl-CoA_hydra/iso"/>
</dbReference>
<dbReference type="CDD" id="cd06558">
    <property type="entry name" value="crotonase-like"/>
    <property type="match status" value="1"/>
</dbReference>
<dbReference type="EMBL" id="JACHGJ010000002">
    <property type="protein sequence ID" value="MBB6479708.1"/>
    <property type="molecule type" value="Genomic_DNA"/>
</dbReference>
<organism evidence="2 3">
    <name type="scientific">Spirochaeta isovalerica</name>
    <dbReference type="NCBI Taxonomy" id="150"/>
    <lineage>
        <taxon>Bacteria</taxon>
        <taxon>Pseudomonadati</taxon>
        <taxon>Spirochaetota</taxon>
        <taxon>Spirochaetia</taxon>
        <taxon>Spirochaetales</taxon>
        <taxon>Spirochaetaceae</taxon>
        <taxon>Spirochaeta</taxon>
    </lineage>
</organism>
<sequence>MSLVEKKIDSGAGIITLLDGEGGNRLNPSFLGEFSAALRDLSTDEKAKFIIIRSRGRNFCLGMDLVALEKGHAGMDDVVSAVKDYTSLLSDIYHSPKTVVALIDGPVKAGGMGIAAACDVVLASERASFELSEALIGIIPANVLPYLFMLRVPPQKARYLVLTAAQLDAHKAHAVGLVDEVYTVEGFEKGVKSLCRQIMRTSPQAVSVFKDFTHQFLESDFNGRKVLAEQTLFDLIKQESVLAAVKKFNEGDLPPWFGRFKPSEPVTG</sequence>
<protein>
    <submittedName>
        <fullName evidence="2">Enoyl-CoA hydratase/carnithine racemase</fullName>
    </submittedName>
</protein>
<proteinExistence type="inferred from homology"/>
<comment type="caution">
    <text evidence="2">The sequence shown here is derived from an EMBL/GenBank/DDBJ whole genome shotgun (WGS) entry which is preliminary data.</text>
</comment>
<evidence type="ECO:0000256" key="1">
    <source>
        <dbReference type="ARBA" id="ARBA00005254"/>
    </source>
</evidence>
<reference evidence="2 3" key="1">
    <citation type="submission" date="2020-08" db="EMBL/GenBank/DDBJ databases">
        <title>Genomic Encyclopedia of Type Strains, Phase IV (KMG-IV): sequencing the most valuable type-strain genomes for metagenomic binning, comparative biology and taxonomic classification.</title>
        <authorList>
            <person name="Goeker M."/>
        </authorList>
    </citation>
    <scope>NUCLEOTIDE SEQUENCE [LARGE SCALE GENOMIC DNA]</scope>
    <source>
        <strain evidence="2 3">DSM 2461</strain>
    </source>
</reference>
<dbReference type="InterPro" id="IPR029045">
    <property type="entry name" value="ClpP/crotonase-like_dom_sf"/>
</dbReference>
<gene>
    <name evidence="2" type="ORF">HNR50_001366</name>
</gene>
<dbReference type="Pfam" id="PF00378">
    <property type="entry name" value="ECH_1"/>
    <property type="match status" value="1"/>
</dbReference>
<name>A0A841RAK1_9SPIO</name>
<dbReference type="PANTHER" id="PTHR42964">
    <property type="entry name" value="ENOYL-COA HYDRATASE"/>
    <property type="match status" value="1"/>
</dbReference>
<comment type="similarity">
    <text evidence="1">Belongs to the enoyl-CoA hydratase/isomerase family.</text>
</comment>
<dbReference type="Gene3D" id="3.90.226.10">
    <property type="entry name" value="2-enoyl-CoA Hydratase, Chain A, domain 1"/>
    <property type="match status" value="1"/>
</dbReference>
<dbReference type="SUPFAM" id="SSF52096">
    <property type="entry name" value="ClpP/crotonase"/>
    <property type="match status" value="1"/>
</dbReference>
<evidence type="ECO:0000313" key="2">
    <source>
        <dbReference type="EMBL" id="MBB6479708.1"/>
    </source>
</evidence>
<evidence type="ECO:0000313" key="3">
    <source>
        <dbReference type="Proteomes" id="UP000587760"/>
    </source>
</evidence>
<keyword evidence="3" id="KW-1185">Reference proteome</keyword>
<dbReference type="PANTHER" id="PTHR42964:SF1">
    <property type="entry name" value="POLYKETIDE BIOSYNTHESIS ENOYL-COA HYDRATASE PKSH-RELATED"/>
    <property type="match status" value="1"/>
</dbReference>
<accession>A0A841RAK1</accession>
<dbReference type="InterPro" id="IPR051683">
    <property type="entry name" value="Enoyl-CoA_Hydratase/Isomerase"/>
</dbReference>
<dbReference type="AlphaFoldDB" id="A0A841RAK1"/>